<dbReference type="PANTHER" id="PTHR10057">
    <property type="entry name" value="PERIPHERAL-TYPE BENZODIAZEPINE RECEPTOR"/>
    <property type="match status" value="1"/>
</dbReference>
<accession>A0ABU5RRR2</accession>
<dbReference type="Pfam" id="PF03073">
    <property type="entry name" value="TspO_MBR"/>
    <property type="match status" value="1"/>
</dbReference>
<reference evidence="7 8" key="1">
    <citation type="submission" date="2023-12" db="EMBL/GenBank/DDBJ databases">
        <title>Baltic Sea Cyanobacteria.</title>
        <authorList>
            <person name="Delbaje E."/>
            <person name="Fewer D.P."/>
            <person name="Shishido T.K."/>
        </authorList>
    </citation>
    <scope>NUCLEOTIDE SEQUENCE [LARGE SCALE GENOMIC DNA]</scope>
    <source>
        <strain evidence="7 8">UHCC 0139</strain>
    </source>
</reference>
<proteinExistence type="inferred from homology"/>
<evidence type="ECO:0000256" key="6">
    <source>
        <dbReference type="SAM" id="Phobius"/>
    </source>
</evidence>
<feature type="transmembrane region" description="Helical" evidence="6">
    <location>
        <begin position="68"/>
        <end position="89"/>
    </location>
</feature>
<evidence type="ECO:0000256" key="4">
    <source>
        <dbReference type="ARBA" id="ARBA00022989"/>
    </source>
</evidence>
<feature type="transmembrane region" description="Helical" evidence="6">
    <location>
        <begin position="6"/>
        <end position="21"/>
    </location>
</feature>
<keyword evidence="8" id="KW-1185">Reference proteome</keyword>
<feature type="transmembrane region" description="Helical" evidence="6">
    <location>
        <begin position="42"/>
        <end position="62"/>
    </location>
</feature>
<sequence>MPAWLTILLVMGLVIAVLTPSRQQFAWFLRLRRPRWLTFERWIPLIWSLIYLCFYASALLRWRAGGAAAPLAMGAYLVLLVLVQSYTLLICRTRRLAWGTAAGLAGWIWGLGLALATLAVAPVSALLLVPFLLWSPIGTFVTWRMQRLNR</sequence>
<protein>
    <submittedName>
        <fullName evidence="7">Tryptophan-rich sensory protein</fullName>
    </submittedName>
</protein>
<dbReference type="InterPro" id="IPR038330">
    <property type="entry name" value="TspO/MBR-related_sf"/>
</dbReference>
<keyword evidence="5 6" id="KW-0472">Membrane</keyword>
<dbReference type="RefSeq" id="WP_323304535.1">
    <property type="nucleotide sequence ID" value="NZ_JAYGHX010000002.1"/>
</dbReference>
<comment type="subcellular location">
    <subcellularLocation>
        <location evidence="1">Membrane</location>
        <topology evidence="1">Multi-pass membrane protein</topology>
    </subcellularLocation>
</comment>
<evidence type="ECO:0000313" key="8">
    <source>
        <dbReference type="Proteomes" id="UP001304461"/>
    </source>
</evidence>
<evidence type="ECO:0000256" key="3">
    <source>
        <dbReference type="ARBA" id="ARBA00022692"/>
    </source>
</evidence>
<organism evidence="7 8">
    <name type="scientific">Cyanobium gracile UHCC 0139</name>
    <dbReference type="NCBI Taxonomy" id="3110308"/>
    <lineage>
        <taxon>Bacteria</taxon>
        <taxon>Bacillati</taxon>
        <taxon>Cyanobacteriota</taxon>
        <taxon>Cyanophyceae</taxon>
        <taxon>Synechococcales</taxon>
        <taxon>Prochlorococcaceae</taxon>
        <taxon>Cyanobium</taxon>
    </lineage>
</organism>
<feature type="transmembrane region" description="Helical" evidence="6">
    <location>
        <begin position="96"/>
        <end position="119"/>
    </location>
</feature>
<feature type="transmembrane region" description="Helical" evidence="6">
    <location>
        <begin position="125"/>
        <end position="143"/>
    </location>
</feature>
<name>A0ABU5RRR2_9CYAN</name>
<dbReference type="Proteomes" id="UP001304461">
    <property type="component" value="Unassembled WGS sequence"/>
</dbReference>
<dbReference type="InterPro" id="IPR004307">
    <property type="entry name" value="TspO_MBR"/>
</dbReference>
<evidence type="ECO:0000256" key="1">
    <source>
        <dbReference type="ARBA" id="ARBA00004141"/>
    </source>
</evidence>
<keyword evidence="3 6" id="KW-0812">Transmembrane</keyword>
<evidence type="ECO:0000256" key="2">
    <source>
        <dbReference type="ARBA" id="ARBA00007524"/>
    </source>
</evidence>
<dbReference type="Gene3D" id="1.20.1260.100">
    <property type="entry name" value="TspO/MBR protein"/>
    <property type="match status" value="1"/>
</dbReference>
<comment type="caution">
    <text evidence="7">The sequence shown here is derived from an EMBL/GenBank/DDBJ whole genome shotgun (WGS) entry which is preliminary data.</text>
</comment>
<comment type="similarity">
    <text evidence="2">Belongs to the TspO/BZRP family.</text>
</comment>
<dbReference type="EMBL" id="JAYGHX010000002">
    <property type="protein sequence ID" value="MEA5390432.1"/>
    <property type="molecule type" value="Genomic_DNA"/>
</dbReference>
<keyword evidence="4 6" id="KW-1133">Transmembrane helix</keyword>
<dbReference type="PANTHER" id="PTHR10057:SF0">
    <property type="entry name" value="TRANSLOCATOR PROTEIN"/>
    <property type="match status" value="1"/>
</dbReference>
<evidence type="ECO:0000256" key="5">
    <source>
        <dbReference type="ARBA" id="ARBA00023136"/>
    </source>
</evidence>
<evidence type="ECO:0000313" key="7">
    <source>
        <dbReference type="EMBL" id="MEA5390432.1"/>
    </source>
</evidence>
<gene>
    <name evidence="7" type="ORF">VB738_04060</name>
</gene>